<keyword evidence="2 9" id="KW-0813">Transport</keyword>
<dbReference type="GO" id="GO:0006824">
    <property type="term" value="P:cobalt ion transport"/>
    <property type="evidence" value="ECO:0007669"/>
    <property type="project" value="InterPro"/>
</dbReference>
<reference evidence="11 12" key="1">
    <citation type="journal article" date="2014" name="Genome Announc.">
        <title>Draft Genome Sequence of Fervidicella metallireducens Strain AeBT, an Iron-Reducing Thermoanaerobe from the Great Artesian Basin.</title>
        <authorList>
            <person name="Patel B.K."/>
        </authorList>
    </citation>
    <scope>NUCLEOTIDE SEQUENCE [LARGE SCALE GENOMIC DNA]</scope>
    <source>
        <strain evidence="11 12">AeB</strain>
    </source>
</reference>
<dbReference type="NCBIfam" id="TIGR04521">
    <property type="entry name" value="ECF_ATPase_2"/>
    <property type="match status" value="1"/>
</dbReference>
<dbReference type="InterPro" id="IPR015856">
    <property type="entry name" value="ABC_transpr_CbiO/EcfA_su"/>
</dbReference>
<evidence type="ECO:0000256" key="7">
    <source>
        <dbReference type="ARBA" id="ARBA00023136"/>
    </source>
</evidence>
<dbReference type="RefSeq" id="WP_035381033.1">
    <property type="nucleotide sequence ID" value="NZ_AZQP01000041.1"/>
</dbReference>
<dbReference type="InterPro" id="IPR017871">
    <property type="entry name" value="ABC_transporter-like_CS"/>
</dbReference>
<evidence type="ECO:0000259" key="10">
    <source>
        <dbReference type="PROSITE" id="PS50893"/>
    </source>
</evidence>
<keyword evidence="5 9" id="KW-0067">ATP-binding</keyword>
<dbReference type="CDD" id="cd03225">
    <property type="entry name" value="ABC_cobalt_CbiO_domain1"/>
    <property type="match status" value="1"/>
</dbReference>
<dbReference type="PROSITE" id="PS50893">
    <property type="entry name" value="ABC_TRANSPORTER_2"/>
    <property type="match status" value="1"/>
</dbReference>
<dbReference type="InterPro" id="IPR005876">
    <property type="entry name" value="Co_trans_ATP-bd"/>
</dbReference>
<comment type="function">
    <text evidence="9">ATP-binding (A) component of a common energy-coupling factor (ECF) ABC-transporter complex.</text>
</comment>
<dbReference type="InterPro" id="IPR050095">
    <property type="entry name" value="ECF_ABC_transporter_ATP-bd"/>
</dbReference>
<dbReference type="AlphaFoldDB" id="A0A017RSU3"/>
<evidence type="ECO:0000256" key="9">
    <source>
        <dbReference type="RuleBase" id="RU365104"/>
    </source>
</evidence>
<dbReference type="NCBIfam" id="TIGR04520">
    <property type="entry name" value="ECF_ATPase_1"/>
    <property type="match status" value="1"/>
</dbReference>
<dbReference type="InterPro" id="IPR027417">
    <property type="entry name" value="P-loop_NTPase"/>
</dbReference>
<evidence type="ECO:0000256" key="2">
    <source>
        <dbReference type="ARBA" id="ARBA00022448"/>
    </source>
</evidence>
<gene>
    <name evidence="11" type="primary">cbiO</name>
    <name evidence="11" type="ORF">Q428_11910</name>
</gene>
<dbReference type="SUPFAM" id="SSF52540">
    <property type="entry name" value="P-loop containing nucleoside triphosphate hydrolases"/>
    <property type="match status" value="1"/>
</dbReference>
<dbReference type="PANTHER" id="PTHR43553">
    <property type="entry name" value="HEAVY METAL TRANSPORTER"/>
    <property type="match status" value="1"/>
</dbReference>
<keyword evidence="3 9" id="KW-1003">Cell membrane</keyword>
<keyword evidence="7 9" id="KW-0472">Membrane</keyword>
<dbReference type="Gene3D" id="3.40.50.300">
    <property type="entry name" value="P-loop containing nucleotide triphosphate hydrolases"/>
    <property type="match status" value="1"/>
</dbReference>
<evidence type="ECO:0000256" key="8">
    <source>
        <dbReference type="ARBA" id="ARBA00025157"/>
    </source>
</evidence>
<dbReference type="FunFam" id="3.40.50.300:FF:000224">
    <property type="entry name" value="Energy-coupling factor transporter ATP-binding protein EcfA"/>
    <property type="match status" value="1"/>
</dbReference>
<sequence>MSIKIENLTYKYMIGTPFEKTALNDVSLEIKKGEFIGLIGHTGSGKSTLIQQLNGLLKPTSGEIYIDGESITSKGANLKQIRQKVGLVFQYPEHQLFEETVYKDIAFGPKNLGLTDDEIEKRIKRAMKVVSLDYDKYKDRSPFDLSGGQRRRVAIAGVLAMEPEVLILDEPTAGLDPRGRDEILYEIKNLHKEYKMTIILVSHSMEDVAKLADRLIVMYKGKNILSGTPKEVFTHVETLENIGLAVPQVTYVVKRLREKGFDIREDVITVDEAKQELLKVIRSGKK</sequence>
<keyword evidence="6" id="KW-1278">Translocase</keyword>
<dbReference type="SMART" id="SM00382">
    <property type="entry name" value="AAA"/>
    <property type="match status" value="1"/>
</dbReference>
<dbReference type="InterPro" id="IPR003593">
    <property type="entry name" value="AAA+_ATPase"/>
</dbReference>
<feature type="domain" description="ABC transporter" evidence="10">
    <location>
        <begin position="3"/>
        <end position="245"/>
    </location>
</feature>
<dbReference type="PROSITE" id="PS00211">
    <property type="entry name" value="ABC_TRANSPORTER_1"/>
    <property type="match status" value="1"/>
</dbReference>
<keyword evidence="4 9" id="KW-0547">Nucleotide-binding</keyword>
<accession>A0A017RSU3</accession>
<evidence type="ECO:0000256" key="4">
    <source>
        <dbReference type="ARBA" id="ARBA00022741"/>
    </source>
</evidence>
<evidence type="ECO:0000256" key="3">
    <source>
        <dbReference type="ARBA" id="ARBA00022475"/>
    </source>
</evidence>
<proteinExistence type="inferred from homology"/>
<evidence type="ECO:0000313" key="11">
    <source>
        <dbReference type="EMBL" id="EYE87727.1"/>
    </source>
</evidence>
<dbReference type="Proteomes" id="UP000019681">
    <property type="component" value="Unassembled WGS sequence"/>
</dbReference>
<dbReference type="EMBL" id="AZQP01000041">
    <property type="protein sequence ID" value="EYE87727.1"/>
    <property type="molecule type" value="Genomic_DNA"/>
</dbReference>
<keyword evidence="12" id="KW-1185">Reference proteome</keyword>
<comment type="function">
    <text evidence="8">Probably part of an ABC transporter complex. Responsible for energy coupling to the transport system.</text>
</comment>
<dbReference type="InterPro" id="IPR030946">
    <property type="entry name" value="EcfA2"/>
</dbReference>
<dbReference type="STRING" id="1403537.Q428_11910"/>
<dbReference type="NCBIfam" id="TIGR01166">
    <property type="entry name" value="cbiO"/>
    <property type="match status" value="1"/>
</dbReference>
<dbReference type="OrthoDB" id="9784332at2"/>
<dbReference type="NCBIfam" id="NF010158">
    <property type="entry name" value="PRK13637.1"/>
    <property type="match status" value="1"/>
</dbReference>
<dbReference type="Pfam" id="PF00005">
    <property type="entry name" value="ABC_tran"/>
    <property type="match status" value="1"/>
</dbReference>
<dbReference type="EC" id="7.-.-.-" evidence="9"/>
<comment type="subcellular location">
    <subcellularLocation>
        <location evidence="1 9">Cell membrane</location>
        <topology evidence="1 9">Peripheral membrane protein</topology>
    </subcellularLocation>
</comment>
<dbReference type="GO" id="GO:0016887">
    <property type="term" value="F:ATP hydrolysis activity"/>
    <property type="evidence" value="ECO:0007669"/>
    <property type="project" value="InterPro"/>
</dbReference>
<comment type="subunit">
    <text evidence="9">Forms a stable energy-coupling factor (ECF) transporter complex composed of 2 membrane-embedded substrate-binding proteins (S component), 2 ATP-binding proteins (A component) and 2 transmembrane proteins (T component).</text>
</comment>
<dbReference type="InterPro" id="IPR030947">
    <property type="entry name" value="EcfA_1"/>
</dbReference>
<evidence type="ECO:0000313" key="12">
    <source>
        <dbReference type="Proteomes" id="UP000019681"/>
    </source>
</evidence>
<evidence type="ECO:0000256" key="1">
    <source>
        <dbReference type="ARBA" id="ARBA00004202"/>
    </source>
</evidence>
<dbReference type="PANTHER" id="PTHR43553:SF27">
    <property type="entry name" value="ENERGY-COUPLING FACTOR TRANSPORTER ATP-BINDING PROTEIN ECFA2"/>
    <property type="match status" value="1"/>
</dbReference>
<dbReference type="GO" id="GO:0042626">
    <property type="term" value="F:ATPase-coupled transmembrane transporter activity"/>
    <property type="evidence" value="ECO:0007669"/>
    <property type="project" value="TreeGrafter"/>
</dbReference>
<dbReference type="InterPro" id="IPR003439">
    <property type="entry name" value="ABC_transporter-like_ATP-bd"/>
</dbReference>
<evidence type="ECO:0000256" key="5">
    <source>
        <dbReference type="ARBA" id="ARBA00022840"/>
    </source>
</evidence>
<organism evidence="11 12">
    <name type="scientific">Fervidicella metallireducens AeB</name>
    <dbReference type="NCBI Taxonomy" id="1403537"/>
    <lineage>
        <taxon>Bacteria</taxon>
        <taxon>Bacillati</taxon>
        <taxon>Bacillota</taxon>
        <taxon>Clostridia</taxon>
        <taxon>Eubacteriales</taxon>
        <taxon>Clostridiaceae</taxon>
        <taxon>Fervidicella</taxon>
    </lineage>
</organism>
<dbReference type="GO" id="GO:0005524">
    <property type="term" value="F:ATP binding"/>
    <property type="evidence" value="ECO:0007669"/>
    <property type="project" value="UniProtKB-UniRule"/>
</dbReference>
<evidence type="ECO:0000256" key="6">
    <source>
        <dbReference type="ARBA" id="ARBA00022967"/>
    </source>
</evidence>
<comment type="caution">
    <text evidence="11">The sequence shown here is derived from an EMBL/GenBank/DDBJ whole genome shotgun (WGS) entry which is preliminary data.</text>
</comment>
<dbReference type="GO" id="GO:0043190">
    <property type="term" value="C:ATP-binding cassette (ABC) transporter complex"/>
    <property type="evidence" value="ECO:0007669"/>
    <property type="project" value="TreeGrafter"/>
</dbReference>
<comment type="similarity">
    <text evidence="9">Belongs to the ABC transporter superfamily. Energy-coupling factor EcfA family.</text>
</comment>
<protein>
    <recommendedName>
        <fullName evidence="9">Energy-coupling factor transporter ATP-binding protein EcfA2</fullName>
        <ecNumber evidence="9">7.-.-.-</ecNumber>
    </recommendedName>
</protein>
<name>A0A017RSU3_9CLOT</name>